<dbReference type="GO" id="GO:0005829">
    <property type="term" value="C:cytosol"/>
    <property type="evidence" value="ECO:0007669"/>
    <property type="project" value="TreeGrafter"/>
</dbReference>
<sequence length="169" mass="19382">MTKKARINESIRVPEVRLIGADGSQVGIVPTEEAISQARESGLDLVEVAPDGKPPVCKIMDYGKYMYELSKKEKRARKRQHVVHLKEIQLKPKINDHDYLIKLKRARQFLERSHKVKVTVQFRGREMAHTEVGQRLLARMKDDLQEVGVLEQGGRMEGRRLVAIFSPKT</sequence>
<dbReference type="FunFam" id="3.10.20.80:FF:000001">
    <property type="entry name" value="Translation initiation factor IF-3"/>
    <property type="match status" value="1"/>
</dbReference>
<dbReference type="Gene3D" id="3.30.110.10">
    <property type="entry name" value="Translation initiation factor 3 (IF-3), C-terminal domain"/>
    <property type="match status" value="1"/>
</dbReference>
<accession>A0A0S8G5C3</accession>
<evidence type="ECO:0000313" key="10">
    <source>
        <dbReference type="Proteomes" id="UP000051717"/>
    </source>
</evidence>
<dbReference type="HAMAP" id="MF_00080">
    <property type="entry name" value="IF_3"/>
    <property type="match status" value="1"/>
</dbReference>
<dbReference type="Pfam" id="PF00707">
    <property type="entry name" value="IF3_C"/>
    <property type="match status" value="1"/>
</dbReference>
<evidence type="ECO:0000259" key="7">
    <source>
        <dbReference type="Pfam" id="PF00707"/>
    </source>
</evidence>
<dbReference type="InterPro" id="IPR036787">
    <property type="entry name" value="T_IF-3_N_sf"/>
</dbReference>
<evidence type="ECO:0000256" key="3">
    <source>
        <dbReference type="ARBA" id="ARBA00022917"/>
    </source>
</evidence>
<reference evidence="9 10" key="1">
    <citation type="journal article" date="2015" name="Microbiome">
        <title>Genomic resolution of linkages in carbon, nitrogen, and sulfur cycling among widespread estuary sediment bacteria.</title>
        <authorList>
            <person name="Baker B.J."/>
            <person name="Lazar C.S."/>
            <person name="Teske A.P."/>
            <person name="Dick G.J."/>
        </authorList>
    </citation>
    <scope>NUCLEOTIDE SEQUENCE [LARGE SCALE GENOMIC DNA]</scope>
    <source>
        <strain evidence="9">SM23_40</strain>
    </source>
</reference>
<dbReference type="FunFam" id="3.30.110.10:FF:000001">
    <property type="entry name" value="Translation initiation factor IF-3"/>
    <property type="match status" value="1"/>
</dbReference>
<dbReference type="PANTHER" id="PTHR10938">
    <property type="entry name" value="TRANSLATION INITIATION FACTOR IF-3"/>
    <property type="match status" value="1"/>
</dbReference>
<dbReference type="GO" id="GO:0016020">
    <property type="term" value="C:membrane"/>
    <property type="evidence" value="ECO:0007669"/>
    <property type="project" value="TreeGrafter"/>
</dbReference>
<gene>
    <name evidence="4" type="primary">infC</name>
    <name evidence="9" type="ORF">AMJ82_09200</name>
</gene>
<dbReference type="Proteomes" id="UP000051717">
    <property type="component" value="Unassembled WGS sequence"/>
</dbReference>
<comment type="subunit">
    <text evidence="4 6">Monomer.</text>
</comment>
<organism evidence="9 10">
    <name type="scientific">candidate division TA06 bacterium SM23_40</name>
    <dbReference type="NCBI Taxonomy" id="1703774"/>
    <lineage>
        <taxon>Bacteria</taxon>
        <taxon>Bacteria division TA06</taxon>
    </lineage>
</organism>
<dbReference type="PROSITE" id="PS00938">
    <property type="entry name" value="IF3"/>
    <property type="match status" value="1"/>
</dbReference>
<dbReference type="SUPFAM" id="SSF54364">
    <property type="entry name" value="Translation initiation factor IF3, N-terminal domain"/>
    <property type="match status" value="1"/>
</dbReference>
<name>A0A0S8G5C3_UNCT6</name>
<comment type="subcellular location">
    <subcellularLocation>
        <location evidence="4 6">Cytoplasm</location>
    </subcellularLocation>
</comment>
<dbReference type="GO" id="GO:0032790">
    <property type="term" value="P:ribosome disassembly"/>
    <property type="evidence" value="ECO:0007669"/>
    <property type="project" value="TreeGrafter"/>
</dbReference>
<evidence type="ECO:0000313" key="9">
    <source>
        <dbReference type="EMBL" id="KPK68062.1"/>
    </source>
</evidence>
<comment type="caution">
    <text evidence="9">The sequence shown here is derived from an EMBL/GenBank/DDBJ whole genome shotgun (WGS) entry which is preliminary data.</text>
</comment>
<comment type="similarity">
    <text evidence="1 4 6">Belongs to the IF-3 family.</text>
</comment>
<evidence type="ECO:0000256" key="1">
    <source>
        <dbReference type="ARBA" id="ARBA00005439"/>
    </source>
</evidence>
<dbReference type="AlphaFoldDB" id="A0A0S8G5C3"/>
<evidence type="ECO:0000256" key="2">
    <source>
        <dbReference type="ARBA" id="ARBA00022540"/>
    </source>
</evidence>
<dbReference type="InterPro" id="IPR019815">
    <property type="entry name" value="Translation_initiation_fac_3_C"/>
</dbReference>
<evidence type="ECO:0000259" key="8">
    <source>
        <dbReference type="Pfam" id="PF05198"/>
    </source>
</evidence>
<dbReference type="InterPro" id="IPR036788">
    <property type="entry name" value="T_IF-3_C_sf"/>
</dbReference>
<keyword evidence="4" id="KW-0963">Cytoplasm</keyword>
<dbReference type="Gene3D" id="3.10.20.80">
    <property type="entry name" value="Translation initiation factor 3 (IF-3), N-terminal domain"/>
    <property type="match status" value="1"/>
</dbReference>
<dbReference type="GO" id="GO:0003743">
    <property type="term" value="F:translation initiation factor activity"/>
    <property type="evidence" value="ECO:0007669"/>
    <property type="project" value="UniProtKB-UniRule"/>
</dbReference>
<evidence type="ECO:0000256" key="5">
    <source>
        <dbReference type="NCBIfam" id="TIGR00168"/>
    </source>
</evidence>
<dbReference type="SUPFAM" id="SSF55200">
    <property type="entry name" value="Translation initiation factor IF3, C-terminal domain"/>
    <property type="match status" value="1"/>
</dbReference>
<proteinExistence type="inferred from homology"/>
<feature type="domain" description="Translation initiation factor 3 C-terminal" evidence="7">
    <location>
        <begin position="83"/>
        <end position="168"/>
    </location>
</feature>
<dbReference type="InterPro" id="IPR019814">
    <property type="entry name" value="Translation_initiation_fac_3_N"/>
</dbReference>
<keyword evidence="2 4" id="KW-0396">Initiation factor</keyword>
<keyword evidence="3 4" id="KW-0648">Protein biosynthesis</keyword>
<evidence type="ECO:0000256" key="6">
    <source>
        <dbReference type="RuleBase" id="RU000646"/>
    </source>
</evidence>
<dbReference type="PANTHER" id="PTHR10938:SF0">
    <property type="entry name" value="TRANSLATION INITIATION FACTOR IF-3, MITOCHONDRIAL"/>
    <property type="match status" value="1"/>
</dbReference>
<dbReference type="InterPro" id="IPR001288">
    <property type="entry name" value="Translation_initiation_fac_3"/>
</dbReference>
<dbReference type="NCBIfam" id="TIGR00168">
    <property type="entry name" value="infC"/>
    <property type="match status" value="1"/>
</dbReference>
<feature type="domain" description="Translation initiation factor 3 N-terminal" evidence="8">
    <location>
        <begin position="7"/>
        <end position="76"/>
    </location>
</feature>
<comment type="function">
    <text evidence="4 6">IF-3 binds to the 30S ribosomal subunit and shifts the equilibrium between 70S ribosomes and their 50S and 30S subunits in favor of the free subunits, thus enhancing the availability of 30S subunits on which protein synthesis initiation begins.</text>
</comment>
<protein>
    <recommendedName>
        <fullName evidence="4 5">Translation initiation factor IF-3</fullName>
    </recommendedName>
</protein>
<dbReference type="Pfam" id="PF05198">
    <property type="entry name" value="IF3_N"/>
    <property type="match status" value="1"/>
</dbReference>
<dbReference type="GO" id="GO:0043022">
    <property type="term" value="F:ribosome binding"/>
    <property type="evidence" value="ECO:0007669"/>
    <property type="project" value="UniProtKB-ARBA"/>
</dbReference>
<evidence type="ECO:0000256" key="4">
    <source>
        <dbReference type="HAMAP-Rule" id="MF_00080"/>
    </source>
</evidence>
<dbReference type="InterPro" id="IPR019813">
    <property type="entry name" value="Translation_initiation_fac3_CS"/>
</dbReference>
<dbReference type="PATRIC" id="fig|1703774.3.peg.684"/>
<dbReference type="EMBL" id="LJUI01000093">
    <property type="protein sequence ID" value="KPK68062.1"/>
    <property type="molecule type" value="Genomic_DNA"/>
</dbReference>